<dbReference type="Pfam" id="PF07592">
    <property type="entry name" value="DDE_Tnp_ISAZ013"/>
    <property type="match status" value="1"/>
</dbReference>
<sequence length="105" mass="12072">MIASAIDRLGFSLSPGVIAEILRRKLKLGRRRISKDVPLGASEFRRPQFDRLQQVRQEYERLGWPILSVDTKKEELIGRFSRSGRSWTDGSLHAFHHDFGAYSSD</sequence>
<name>F2ALR0_RHOBT</name>
<comment type="caution">
    <text evidence="1">The sequence shown here is derived from an EMBL/GenBank/DDBJ whole genome shotgun (WGS) entry which is preliminary data.</text>
</comment>
<dbReference type="AlphaFoldDB" id="F2ALR0"/>
<evidence type="ECO:0000313" key="2">
    <source>
        <dbReference type="Proteomes" id="UP000006222"/>
    </source>
</evidence>
<gene>
    <name evidence="1" type="ORF">RBWH47_02770</name>
</gene>
<proteinExistence type="predicted"/>
<dbReference type="EMBL" id="AFAR01000032">
    <property type="protein sequence ID" value="EGF29406.1"/>
    <property type="molecule type" value="Genomic_DNA"/>
</dbReference>
<dbReference type="InterPro" id="IPR011518">
    <property type="entry name" value="Transposase_36"/>
</dbReference>
<reference evidence="1 2" key="1">
    <citation type="journal article" date="2013" name="Mar. Genomics">
        <title>Expression of sulfatases in Rhodopirellula baltica and the diversity of sulfatases in the genus Rhodopirellula.</title>
        <authorList>
            <person name="Wegner C.E."/>
            <person name="Richter-Heitmann T."/>
            <person name="Klindworth A."/>
            <person name="Klockow C."/>
            <person name="Richter M."/>
            <person name="Achstetter T."/>
            <person name="Glockner F.O."/>
            <person name="Harder J."/>
        </authorList>
    </citation>
    <scope>NUCLEOTIDE SEQUENCE [LARGE SCALE GENOMIC DNA]</scope>
    <source>
        <strain evidence="1 2">WH47</strain>
    </source>
</reference>
<dbReference type="PATRIC" id="fig|991778.3.peg.632"/>
<evidence type="ECO:0000313" key="1">
    <source>
        <dbReference type="EMBL" id="EGF29406.1"/>
    </source>
</evidence>
<dbReference type="Proteomes" id="UP000006222">
    <property type="component" value="Unassembled WGS sequence"/>
</dbReference>
<evidence type="ECO:0008006" key="3">
    <source>
        <dbReference type="Google" id="ProtNLM"/>
    </source>
</evidence>
<accession>F2ALR0</accession>
<organism evidence="1 2">
    <name type="scientific">Rhodopirellula baltica WH47</name>
    <dbReference type="NCBI Taxonomy" id="991778"/>
    <lineage>
        <taxon>Bacteria</taxon>
        <taxon>Pseudomonadati</taxon>
        <taxon>Planctomycetota</taxon>
        <taxon>Planctomycetia</taxon>
        <taxon>Pirellulales</taxon>
        <taxon>Pirellulaceae</taxon>
        <taxon>Rhodopirellula</taxon>
    </lineage>
</organism>
<protein>
    <recommendedName>
        <fullName evidence="3">Transposase</fullName>
    </recommendedName>
</protein>